<dbReference type="InterPro" id="IPR029068">
    <property type="entry name" value="Glyas_Bleomycin-R_OHBP_Dase"/>
</dbReference>
<dbReference type="Proteomes" id="UP000605992">
    <property type="component" value="Unassembled WGS sequence"/>
</dbReference>
<dbReference type="AlphaFoldDB" id="A0A8J4DFA8"/>
<organism evidence="1 2">
    <name type="scientific">Planotetraspora thailandica</name>
    <dbReference type="NCBI Taxonomy" id="487172"/>
    <lineage>
        <taxon>Bacteria</taxon>
        <taxon>Bacillati</taxon>
        <taxon>Actinomycetota</taxon>
        <taxon>Actinomycetes</taxon>
        <taxon>Streptosporangiales</taxon>
        <taxon>Streptosporangiaceae</taxon>
        <taxon>Planotetraspora</taxon>
    </lineage>
</organism>
<comment type="caution">
    <text evidence="1">The sequence shown here is derived from an EMBL/GenBank/DDBJ whole genome shotgun (WGS) entry which is preliminary data.</text>
</comment>
<dbReference type="RefSeq" id="WP_203949269.1">
    <property type="nucleotide sequence ID" value="NZ_BOOR01000080.1"/>
</dbReference>
<dbReference type="Gene3D" id="3.10.180.10">
    <property type="entry name" value="2,3-Dihydroxybiphenyl 1,2-Dioxygenase, domain 1"/>
    <property type="match status" value="1"/>
</dbReference>
<dbReference type="EMBL" id="BOOR01000080">
    <property type="protein sequence ID" value="GII59205.1"/>
    <property type="molecule type" value="Genomic_DNA"/>
</dbReference>
<proteinExistence type="predicted"/>
<dbReference type="SUPFAM" id="SSF54593">
    <property type="entry name" value="Glyoxalase/Bleomycin resistance protein/Dihydroxybiphenyl dioxygenase"/>
    <property type="match status" value="1"/>
</dbReference>
<gene>
    <name evidence="1" type="ORF">Pth03_75940</name>
</gene>
<reference evidence="1" key="1">
    <citation type="submission" date="2021-01" db="EMBL/GenBank/DDBJ databases">
        <title>Whole genome shotgun sequence of Planotetraspora thailandica NBRC 104271.</title>
        <authorList>
            <person name="Komaki H."/>
            <person name="Tamura T."/>
        </authorList>
    </citation>
    <scope>NUCLEOTIDE SEQUENCE</scope>
    <source>
        <strain evidence="1">NBRC 104271</strain>
    </source>
</reference>
<sequence>MNPTMSIIDIVVSDLDASVAFYAKLGVEFKVDPPYPEHAGAHLPGGLHLMLDTENFTPSSCTAARRRRWVASTGVVTPPARALRHWGFSCLTHALAKKPLAMPTTEDNDLCMPYVNDFGDGRLWDRSGRPWHRMAQWLEPDEAAGLLAEGATWLVQWCDEGLTWGDSSDVPAAELLVHMVDWRRAQRLSRKRTVPTVIVAEHWQNEAGHDLVAFHESGPYPRAENWFA</sequence>
<evidence type="ECO:0000313" key="2">
    <source>
        <dbReference type="Proteomes" id="UP000605992"/>
    </source>
</evidence>
<accession>A0A8J4DFA8</accession>
<protein>
    <submittedName>
        <fullName evidence="1">Uncharacterized protein</fullName>
    </submittedName>
</protein>
<evidence type="ECO:0000313" key="1">
    <source>
        <dbReference type="EMBL" id="GII59205.1"/>
    </source>
</evidence>
<keyword evidence="2" id="KW-1185">Reference proteome</keyword>
<name>A0A8J4DFA8_9ACTN</name>